<dbReference type="Pfam" id="PF08774">
    <property type="entry name" value="VRR_NUC"/>
    <property type="match status" value="1"/>
</dbReference>
<evidence type="ECO:0000256" key="3">
    <source>
        <dbReference type="ARBA" id="ARBA00022722"/>
    </source>
</evidence>
<dbReference type="Pfam" id="PF21315">
    <property type="entry name" value="FAN1_HTH"/>
    <property type="match status" value="1"/>
</dbReference>
<dbReference type="GO" id="GO:0003677">
    <property type="term" value="F:DNA binding"/>
    <property type="evidence" value="ECO:0007669"/>
    <property type="project" value="InterPro"/>
</dbReference>
<organism evidence="11 12">
    <name type="scientific">Pseudoalteromonas ruthenica</name>
    <dbReference type="NCBI Taxonomy" id="151081"/>
    <lineage>
        <taxon>Bacteria</taxon>
        <taxon>Pseudomonadati</taxon>
        <taxon>Pseudomonadota</taxon>
        <taxon>Gammaproteobacteria</taxon>
        <taxon>Alteromonadales</taxon>
        <taxon>Pseudoalteromonadaceae</taxon>
        <taxon>Pseudoalteromonas</taxon>
    </lineage>
</organism>
<dbReference type="FunFam" id="3.30.420.10:FF:000045">
    <property type="entry name" value="3'-5' exonuclease DinG"/>
    <property type="match status" value="1"/>
</dbReference>
<evidence type="ECO:0000256" key="1">
    <source>
        <dbReference type="ARBA" id="ARBA00001946"/>
    </source>
</evidence>
<evidence type="ECO:0000256" key="6">
    <source>
        <dbReference type="ARBA" id="ARBA00025483"/>
    </source>
</evidence>
<dbReference type="Gene3D" id="3.30.420.10">
    <property type="entry name" value="Ribonuclease H-like superfamily/Ribonuclease H"/>
    <property type="match status" value="1"/>
</dbReference>
<comment type="function">
    <text evidence="6">DNA polymerase III is a complex, multichain enzyme responsible for most of the replicative synthesis in bacteria. The epsilon subunit contain the editing function and is a proofreading 3'-5' exonuclease.</text>
</comment>
<evidence type="ECO:0000256" key="5">
    <source>
        <dbReference type="ARBA" id="ARBA00022839"/>
    </source>
</evidence>
<dbReference type="SMART" id="SM00479">
    <property type="entry name" value="EXOIII"/>
    <property type="match status" value="1"/>
</dbReference>
<keyword evidence="5" id="KW-0269">Exonuclease</keyword>
<dbReference type="GeneID" id="58229320"/>
<evidence type="ECO:0000313" key="12">
    <source>
        <dbReference type="Proteomes" id="UP000033664"/>
    </source>
</evidence>
<evidence type="ECO:0000256" key="4">
    <source>
        <dbReference type="ARBA" id="ARBA00022801"/>
    </source>
</evidence>
<evidence type="ECO:0000256" key="2">
    <source>
        <dbReference type="ARBA" id="ARBA00012417"/>
    </source>
</evidence>
<keyword evidence="3" id="KW-0540">Nuclease</keyword>
<evidence type="ECO:0000313" key="11">
    <source>
        <dbReference type="EMBL" id="KJY98553.1"/>
    </source>
</evidence>
<dbReference type="InterPro" id="IPR012337">
    <property type="entry name" value="RNaseH-like_sf"/>
</dbReference>
<dbReference type="Pfam" id="PF00929">
    <property type="entry name" value="RNase_T"/>
    <property type="match status" value="1"/>
</dbReference>
<dbReference type="InterPro" id="IPR014883">
    <property type="entry name" value="VRR_NUC"/>
</dbReference>
<dbReference type="PANTHER" id="PTHR30231">
    <property type="entry name" value="DNA POLYMERASE III SUBUNIT EPSILON"/>
    <property type="match status" value="1"/>
</dbReference>
<sequence>MYNKSLPPTYYHDHFLELLHFFQHQGWHLCGAHEQRFIDDFLALPKNAQCVLVRGFNRKSDFLEQSSLHYDEIEQAPLALALLKRRGWLRHVHEGEFEQWLVALTKAEIVALCRELGLPGVALSKRKEQWLGYCQTHVSFAKACHSHVFLSYVVHAYNPVLAYLCFIFFGRLQAGLGHFSLRDLGIMRTQQGKVIPRFDTLEEAKSAFTYAQLRAQVSELSEQQLMQHGEQVTQLPSAIGALAERYSHEYLYRLGKALLAEPPHQDLALSVLAHSEDNRAIELLLRQRFKKGHRQWVEQRLCALIDDPPSDEVFVFAEDFYALKYQGKRTSVLSELLAEKEPLAIDEAYRHQVEQGVIDLYTQRGEQALHSENQLWQHLFALCFWHLLFDGEQAGRGSEFDVFPASLRDGQFYHYYQQQIRELFAEHSSKGALITHISAAASRYYHQPNAFIRWHEEVLAPLVALINHAPLSAVYTQLETMAKDFRSAKDGYPDLMVITSGKVRFEEIKAPGDSLRRNQLVALKQLQRAGFDVSVQTVRWQVNSEQPYVIVDIETTGGRHQSHRITEVAAIKVVAGKEVARWHSLVNPQRHIPRAITELTGIDNVMVADAPVFAELADSLWQFMQGCIFVAHNVNFDYGFLKAEFARTERHLSMAKLCTVRLGRSYLPGHASYSLARLSADLDIVLSRHHRAMSDAEATVAIFNLIQQQRQE</sequence>
<dbReference type="InterPro" id="IPR006054">
    <property type="entry name" value="DnaQ"/>
</dbReference>
<dbReference type="Gene3D" id="3.40.1350.10">
    <property type="match status" value="1"/>
</dbReference>
<evidence type="ECO:0000256" key="8">
    <source>
        <dbReference type="ARBA" id="ARBA00049244"/>
    </source>
</evidence>
<dbReference type="InterPro" id="IPR036397">
    <property type="entry name" value="RNaseH_sf"/>
</dbReference>
<dbReference type="eggNOG" id="COG2176">
    <property type="taxonomic scope" value="Bacteria"/>
</dbReference>
<dbReference type="GO" id="GO:0008408">
    <property type="term" value="F:3'-5' exonuclease activity"/>
    <property type="evidence" value="ECO:0007669"/>
    <property type="project" value="TreeGrafter"/>
</dbReference>
<dbReference type="EMBL" id="JXXZ01000010">
    <property type="protein sequence ID" value="KJY98553.1"/>
    <property type="molecule type" value="Genomic_DNA"/>
</dbReference>
<dbReference type="OrthoDB" id="9803913at2"/>
<dbReference type="RefSeq" id="WP_045979675.1">
    <property type="nucleotide sequence ID" value="NZ_JXXY01000010.1"/>
</dbReference>
<dbReference type="GO" id="GO:0045004">
    <property type="term" value="P:DNA replication proofreading"/>
    <property type="evidence" value="ECO:0007669"/>
    <property type="project" value="TreeGrafter"/>
</dbReference>
<keyword evidence="4" id="KW-0378">Hydrolase</keyword>
<feature type="domain" description="Exonuclease" evidence="9">
    <location>
        <begin position="547"/>
        <end position="712"/>
    </location>
</feature>
<comment type="catalytic activity">
    <reaction evidence="8">
        <text>DNA(n) + a 2'-deoxyribonucleoside 5'-triphosphate = DNA(n+1) + diphosphate</text>
        <dbReference type="Rhea" id="RHEA:22508"/>
        <dbReference type="Rhea" id="RHEA-COMP:17339"/>
        <dbReference type="Rhea" id="RHEA-COMP:17340"/>
        <dbReference type="ChEBI" id="CHEBI:33019"/>
        <dbReference type="ChEBI" id="CHEBI:61560"/>
        <dbReference type="ChEBI" id="CHEBI:173112"/>
        <dbReference type="EC" id="2.7.7.7"/>
    </reaction>
</comment>
<feature type="domain" description="VRR-NUC" evidence="10">
    <location>
        <begin position="442"/>
        <end position="540"/>
    </location>
</feature>
<evidence type="ECO:0000259" key="10">
    <source>
        <dbReference type="SMART" id="SM00990"/>
    </source>
</evidence>
<comment type="subunit">
    <text evidence="7">DNA polymerase III contains a core (composed of alpha, epsilon and theta chains) that associates with a tau subunit. This core dimerizes to form the POLIII' complex. PolIII' associates with the gamma complex (composed of gamma, delta, delta', psi and chi chains) and with the beta chain to form the complete DNA polymerase III complex.</text>
</comment>
<dbReference type="SUPFAM" id="SSF53098">
    <property type="entry name" value="Ribonuclease H-like"/>
    <property type="match status" value="1"/>
</dbReference>
<dbReference type="AlphaFoldDB" id="A0A0F4PMN7"/>
<dbReference type="GO" id="GO:0005829">
    <property type="term" value="C:cytosol"/>
    <property type="evidence" value="ECO:0007669"/>
    <property type="project" value="TreeGrafter"/>
</dbReference>
<evidence type="ECO:0000259" key="9">
    <source>
        <dbReference type="SMART" id="SM00479"/>
    </source>
</evidence>
<dbReference type="PATRIC" id="fig|151081.8.peg.2340"/>
<dbReference type="InterPro" id="IPR011856">
    <property type="entry name" value="tRNA_endonuc-like_dom_sf"/>
</dbReference>
<reference evidence="11 12" key="1">
    <citation type="journal article" date="2015" name="BMC Genomics">
        <title>Genome mining reveals unlocked bioactive potential of marine Gram-negative bacteria.</title>
        <authorList>
            <person name="Machado H."/>
            <person name="Sonnenschein E.C."/>
            <person name="Melchiorsen J."/>
            <person name="Gram L."/>
        </authorList>
    </citation>
    <scope>NUCLEOTIDE SEQUENCE [LARGE SCALE GENOMIC DNA]</scope>
    <source>
        <strain evidence="11 12">S3137</strain>
    </source>
</reference>
<dbReference type="InterPro" id="IPR049125">
    <property type="entry name" value="FAN1-like_WH"/>
</dbReference>
<dbReference type="SMART" id="SM00990">
    <property type="entry name" value="VRR_NUC"/>
    <property type="match status" value="1"/>
</dbReference>
<dbReference type="CDD" id="cd06127">
    <property type="entry name" value="DEDDh"/>
    <property type="match status" value="1"/>
</dbReference>
<dbReference type="PANTHER" id="PTHR30231:SF37">
    <property type="entry name" value="EXODEOXYRIBONUCLEASE 10"/>
    <property type="match status" value="1"/>
</dbReference>
<name>A0A0F4PMN7_9GAMM</name>
<accession>A0A0F4PMN7</accession>
<keyword evidence="12" id="KW-1185">Reference proteome</keyword>
<protein>
    <recommendedName>
        <fullName evidence="2">DNA-directed DNA polymerase</fullName>
        <ecNumber evidence="2">2.7.7.7</ecNumber>
    </recommendedName>
</protein>
<dbReference type="InterPro" id="IPR013520">
    <property type="entry name" value="Ribonucl_H"/>
</dbReference>
<comment type="cofactor">
    <cofactor evidence="1">
        <name>Mg(2+)</name>
        <dbReference type="ChEBI" id="CHEBI:18420"/>
    </cofactor>
</comment>
<comment type="caution">
    <text evidence="11">The sequence shown here is derived from an EMBL/GenBank/DDBJ whole genome shotgun (WGS) entry which is preliminary data.</text>
</comment>
<dbReference type="NCBIfam" id="TIGR00573">
    <property type="entry name" value="dnaq"/>
    <property type="match status" value="1"/>
</dbReference>
<proteinExistence type="predicted"/>
<dbReference type="GO" id="GO:0003887">
    <property type="term" value="F:DNA-directed DNA polymerase activity"/>
    <property type="evidence" value="ECO:0007669"/>
    <property type="project" value="UniProtKB-EC"/>
</dbReference>
<gene>
    <name evidence="11" type="ORF">TW72_12540</name>
</gene>
<evidence type="ECO:0000256" key="7">
    <source>
        <dbReference type="ARBA" id="ARBA00026073"/>
    </source>
</evidence>
<dbReference type="Proteomes" id="UP000033664">
    <property type="component" value="Unassembled WGS sequence"/>
</dbReference>
<dbReference type="EC" id="2.7.7.7" evidence="2"/>